<dbReference type="PROSITE" id="PS50225">
    <property type="entry name" value="SOCS"/>
    <property type="match status" value="1"/>
</dbReference>
<dbReference type="PANTHER" id="PTHR24136">
    <property type="entry name" value="SOWAH (DROSOPHILA) HOMOLOG"/>
    <property type="match status" value="1"/>
</dbReference>
<feature type="repeat" description="ANK" evidence="5">
    <location>
        <begin position="145"/>
        <end position="177"/>
    </location>
</feature>
<dbReference type="PROSITE" id="PS50088">
    <property type="entry name" value="ANK_REPEAT"/>
    <property type="match status" value="2"/>
</dbReference>
<dbReference type="InterPro" id="IPR036770">
    <property type="entry name" value="Ankyrin_rpt-contain_sf"/>
</dbReference>
<organism evidence="8 9">
    <name type="scientific">Syrrhaptes paradoxus</name>
    <name type="common">Pallas's sandgrouse</name>
    <dbReference type="NCBI Taxonomy" id="302527"/>
    <lineage>
        <taxon>Eukaryota</taxon>
        <taxon>Metazoa</taxon>
        <taxon>Chordata</taxon>
        <taxon>Craniata</taxon>
        <taxon>Vertebrata</taxon>
        <taxon>Euteleostomi</taxon>
        <taxon>Archelosauria</taxon>
        <taxon>Archosauria</taxon>
        <taxon>Dinosauria</taxon>
        <taxon>Saurischia</taxon>
        <taxon>Theropoda</taxon>
        <taxon>Coelurosauria</taxon>
        <taxon>Aves</taxon>
        <taxon>Neognathae</taxon>
        <taxon>Neoaves</taxon>
        <taxon>Columbimorphae</taxon>
        <taxon>Pterocliformes</taxon>
        <taxon>Pteroclidae</taxon>
        <taxon>Syrrhaptes</taxon>
    </lineage>
</organism>
<keyword evidence="3" id="KW-0677">Repeat</keyword>
<feature type="non-terminal residue" evidence="8">
    <location>
        <position position="452"/>
    </location>
</feature>
<dbReference type="FunFam" id="1.10.750.20:FF:000001">
    <property type="entry name" value="Ankyrin repeat and SOCS box containing 1"/>
    <property type="match status" value="1"/>
</dbReference>
<dbReference type="Gene3D" id="1.10.750.20">
    <property type="entry name" value="SOCS box"/>
    <property type="match status" value="1"/>
</dbReference>
<feature type="compositionally biased region" description="Polar residues" evidence="6">
    <location>
        <begin position="241"/>
        <end position="254"/>
    </location>
</feature>
<dbReference type="UniPathway" id="UPA00143"/>
<evidence type="ECO:0000256" key="4">
    <source>
        <dbReference type="ARBA" id="ARBA00023043"/>
    </source>
</evidence>
<dbReference type="GO" id="GO:0016567">
    <property type="term" value="P:protein ubiquitination"/>
    <property type="evidence" value="ECO:0007669"/>
    <property type="project" value="UniProtKB-UniPathway"/>
</dbReference>
<dbReference type="EMBL" id="VZTO01008059">
    <property type="protein sequence ID" value="NXT20830.1"/>
    <property type="molecule type" value="Genomic_DNA"/>
</dbReference>
<feature type="region of interest" description="Disordered" evidence="6">
    <location>
        <begin position="226"/>
        <end position="254"/>
    </location>
</feature>
<evidence type="ECO:0000256" key="1">
    <source>
        <dbReference type="ARBA" id="ARBA00004906"/>
    </source>
</evidence>
<dbReference type="Pfam" id="PF00023">
    <property type="entry name" value="Ank"/>
    <property type="match status" value="1"/>
</dbReference>
<feature type="region of interest" description="Disordered" evidence="6">
    <location>
        <begin position="34"/>
        <end position="56"/>
    </location>
</feature>
<dbReference type="PROSITE" id="PS50297">
    <property type="entry name" value="ANK_REP_REGION"/>
    <property type="match status" value="2"/>
</dbReference>
<dbReference type="SUPFAM" id="SSF48403">
    <property type="entry name" value="Ankyrin repeat"/>
    <property type="match status" value="1"/>
</dbReference>
<dbReference type="SMART" id="SM00248">
    <property type="entry name" value="ANK"/>
    <property type="match status" value="4"/>
</dbReference>
<comment type="pathway">
    <text evidence="1">Protein modification; protein ubiquitination.</text>
</comment>
<evidence type="ECO:0000256" key="6">
    <source>
        <dbReference type="SAM" id="MobiDB-lite"/>
    </source>
</evidence>
<proteinExistence type="inferred from homology"/>
<dbReference type="AlphaFoldDB" id="A0A7L3AT39"/>
<reference evidence="8 9" key="1">
    <citation type="submission" date="2019-09" db="EMBL/GenBank/DDBJ databases">
        <title>Bird 10,000 Genomes (B10K) Project - Family phase.</title>
        <authorList>
            <person name="Zhang G."/>
        </authorList>
    </citation>
    <scope>NUCLEOTIDE SEQUENCE [LARGE SCALE GENOMIC DNA]</scope>
    <source>
        <strain evidence="8">B10K-DU-003-42</strain>
        <tissue evidence="8">Mixed tissue sample</tissue>
    </source>
</reference>
<dbReference type="InterPro" id="IPR002110">
    <property type="entry name" value="Ankyrin_rpt"/>
</dbReference>
<comment type="similarity">
    <text evidence="2">Belongs to the ankyrin SOCS box (ASB) family.</text>
</comment>
<keyword evidence="4 5" id="KW-0040">ANK repeat</keyword>
<evidence type="ECO:0000259" key="7">
    <source>
        <dbReference type="PROSITE" id="PS50225"/>
    </source>
</evidence>
<dbReference type="InterPro" id="IPR051573">
    <property type="entry name" value="Ankyrin-SOCS_box_domain"/>
</dbReference>
<dbReference type="GO" id="GO:0045732">
    <property type="term" value="P:positive regulation of protein catabolic process"/>
    <property type="evidence" value="ECO:0007669"/>
    <property type="project" value="TreeGrafter"/>
</dbReference>
<evidence type="ECO:0000313" key="8">
    <source>
        <dbReference type="EMBL" id="NXT20830.1"/>
    </source>
</evidence>
<feature type="domain" description="SOCS box" evidence="7">
    <location>
        <begin position="406"/>
        <end position="444"/>
    </location>
</feature>
<dbReference type="Pfam" id="PF07525">
    <property type="entry name" value="SOCS_box"/>
    <property type="match status" value="1"/>
</dbReference>
<dbReference type="SMART" id="SM00969">
    <property type="entry name" value="SOCS_box"/>
    <property type="match status" value="1"/>
</dbReference>
<dbReference type="Gene3D" id="1.25.40.20">
    <property type="entry name" value="Ankyrin repeat-containing domain"/>
    <property type="match status" value="2"/>
</dbReference>
<evidence type="ECO:0000256" key="2">
    <source>
        <dbReference type="ARBA" id="ARBA00005949"/>
    </source>
</evidence>
<evidence type="ECO:0000256" key="3">
    <source>
        <dbReference type="ARBA" id="ARBA00022737"/>
    </source>
</evidence>
<gene>
    <name evidence="8" type="primary">Asb16</name>
    <name evidence="8" type="ORF">SYRPAR_R13925</name>
</gene>
<feature type="repeat" description="ANK" evidence="5">
    <location>
        <begin position="282"/>
        <end position="314"/>
    </location>
</feature>
<dbReference type="InterPro" id="IPR036036">
    <property type="entry name" value="SOCS_box-like_dom_sf"/>
</dbReference>
<keyword evidence="9" id="KW-1185">Reference proteome</keyword>
<feature type="non-terminal residue" evidence="8">
    <location>
        <position position="1"/>
    </location>
</feature>
<protein>
    <submittedName>
        <fullName evidence="8">ASB16 protein</fullName>
    </submittedName>
</protein>
<sequence>MAQESFAFTSSALRSLRLQRELLEQEDRRRALARESATRRFLPASPRPPLTPSRRPQYCRDPAVHNALYTGDLPRVKSIFKDETTANLIMETVTEELVWSPEQGLWVLSPRRQQTSALRIAAARGYGDCARHLLLQGAQVDVVVGGRAPLHDSVAAPRPECTRLLLAFGADPNLLSAEGSAPLHLCTAPDSLLYAPPLPGHAHCMPRPSFAYIAPPLSYTPTILQPTPHGPGLGSSAFGATPTSSAYEAPPTQSAYDATPPNLHARLHPHNTGADPGAAGRKDHTPLHNACGNGQPRLARLLLRHGADATVPNCAGYTPMDCALHALEEYRHQRPEETILLLLDHGARPVHPKMLKFCCRHPPALEVMLNAYDRVPPAESWVGAVPPELWEEHRDFYASAVRVAGQPRRLQHLARCALRRHLGSRCHHAVPKLPLPPPLRRYLQLPLQGLIS</sequence>
<dbReference type="Proteomes" id="UP000536260">
    <property type="component" value="Unassembled WGS sequence"/>
</dbReference>
<dbReference type="Pfam" id="PF12796">
    <property type="entry name" value="Ank_2"/>
    <property type="match status" value="1"/>
</dbReference>
<evidence type="ECO:0000256" key="5">
    <source>
        <dbReference type="PROSITE-ProRule" id="PRU00023"/>
    </source>
</evidence>
<comment type="caution">
    <text evidence="8">The sequence shown here is derived from an EMBL/GenBank/DDBJ whole genome shotgun (WGS) entry which is preliminary data.</text>
</comment>
<dbReference type="PANTHER" id="PTHR24136:SF15">
    <property type="entry name" value="ANK_REP_REGION DOMAIN-CONTAINING PROTEIN"/>
    <property type="match status" value="1"/>
</dbReference>
<accession>A0A7L3AT39</accession>
<dbReference type="SUPFAM" id="SSF158235">
    <property type="entry name" value="SOCS box-like"/>
    <property type="match status" value="1"/>
</dbReference>
<dbReference type="InterPro" id="IPR001496">
    <property type="entry name" value="SOCS_box"/>
</dbReference>
<evidence type="ECO:0000313" key="9">
    <source>
        <dbReference type="Proteomes" id="UP000536260"/>
    </source>
</evidence>
<name>A0A7L3AT39_9AVES</name>
<dbReference type="GO" id="GO:0035556">
    <property type="term" value="P:intracellular signal transduction"/>
    <property type="evidence" value="ECO:0007669"/>
    <property type="project" value="InterPro"/>
</dbReference>